<accession>A0A6L9EIT3</accession>
<dbReference type="Proteomes" id="UP000475249">
    <property type="component" value="Unassembled WGS sequence"/>
</dbReference>
<dbReference type="EMBL" id="WXYO01000008">
    <property type="protein sequence ID" value="NAS14089.1"/>
    <property type="molecule type" value="Genomic_DNA"/>
</dbReference>
<keyword evidence="2" id="KW-1185">Reference proteome</keyword>
<reference evidence="1 2" key="1">
    <citation type="submission" date="2020-01" db="EMBL/GenBank/DDBJ databases">
        <title>Bacteria diversity of Porities sp.</title>
        <authorList>
            <person name="Wang G."/>
        </authorList>
    </citation>
    <scope>NUCLEOTIDE SEQUENCE [LARGE SCALE GENOMIC DNA]</scope>
    <source>
        <strain evidence="1 2">R33</strain>
    </source>
</reference>
<proteinExistence type="predicted"/>
<organism evidence="1 2">
    <name type="scientific">Poritiphilus flavus</name>
    <dbReference type="NCBI Taxonomy" id="2697053"/>
    <lineage>
        <taxon>Bacteria</taxon>
        <taxon>Pseudomonadati</taxon>
        <taxon>Bacteroidota</taxon>
        <taxon>Flavobacteriia</taxon>
        <taxon>Flavobacteriales</taxon>
        <taxon>Flavobacteriaceae</taxon>
        <taxon>Poritiphilus</taxon>
    </lineage>
</organism>
<dbReference type="RefSeq" id="WP_161437117.1">
    <property type="nucleotide sequence ID" value="NZ_WXYO01000008.1"/>
</dbReference>
<protein>
    <recommendedName>
        <fullName evidence="3">Lipoprotein</fullName>
    </recommendedName>
</protein>
<name>A0A6L9EIT3_9FLAO</name>
<dbReference type="PROSITE" id="PS51257">
    <property type="entry name" value="PROKAR_LIPOPROTEIN"/>
    <property type="match status" value="1"/>
</dbReference>
<evidence type="ECO:0000313" key="2">
    <source>
        <dbReference type="Proteomes" id="UP000475249"/>
    </source>
</evidence>
<gene>
    <name evidence="1" type="ORF">GTQ38_18915</name>
</gene>
<evidence type="ECO:0008006" key="3">
    <source>
        <dbReference type="Google" id="ProtNLM"/>
    </source>
</evidence>
<sequence length="245" mass="28170">MKRHIFIGLFALVFLATGCGNRKQAPKAEIDQEAQKSTPERYVKDNILISKLLPKLEIKVAEEFDYVGTFEFEIIANSEEYPEDLRGKPVAAGDRYVFVSADEGKKVQKLFILQFEGFLPDNDFIYNYNFSQAETIGVNKYRHNTWFYDSAKLAEENPNNEGAKTRKFLNEKGYQLEDQFMMSRFVGLASEDRKHEIILFYIEMLKNSTGISLDEYENSISPEKADSLQNTFVARSRSSFSVLKG</sequence>
<evidence type="ECO:0000313" key="1">
    <source>
        <dbReference type="EMBL" id="NAS14089.1"/>
    </source>
</evidence>
<dbReference type="AlphaFoldDB" id="A0A6L9EIT3"/>
<comment type="caution">
    <text evidence="1">The sequence shown here is derived from an EMBL/GenBank/DDBJ whole genome shotgun (WGS) entry which is preliminary data.</text>
</comment>